<evidence type="ECO:0000313" key="2">
    <source>
        <dbReference type="Proteomes" id="UP001652625"/>
    </source>
</evidence>
<feature type="compositionally biased region" description="Basic and acidic residues" evidence="1">
    <location>
        <begin position="121"/>
        <end position="132"/>
    </location>
</feature>
<dbReference type="RefSeq" id="XP_065657812.1">
    <property type="nucleotide sequence ID" value="XM_065801740.1"/>
</dbReference>
<evidence type="ECO:0000313" key="5">
    <source>
        <dbReference type="RefSeq" id="XP_065657814.1"/>
    </source>
</evidence>
<sequence length="499" mass="56763">MNSTNSQTDNLFLQQKKSFPDNFQQPCFLNSSPIARKKPCSLNTSLSLKRPNSYRVQKKKAEEEERKKSSNSLLNRLRSISSPNIHNGFNETTSSDQNVDNGLVQTKSHEELNNSSSTSDRNLRNNKNDKNESINQNSIQKINIFADVSRKKSVATVLGDIKDFKIRRSNSAKTPNKHNRETRKVKRLTLNEENMKNFDVPMFPATTLFVPGYDFETRQKTNDIQKSFRKQSSPILSRRGSRDNTATKLTSPTTNHKSSSLTQEDKDIAAAANVSKPELKKFSPLLARRGSLPRYFPILLKRNSKEKICVSVNQTNQVTKDNERLPVSSEELEECISGLDLNDRKKILLKNQEKFAQKKKNSKIENDVPYEHVYGKVKNISSAFDKGTPFKEDCRNSFFRTKSLPTKYDGKTCVEKLACTCKYISNNSKNSVEYLGDFEPNGGRSKMEGYTNGDFHFSKPEFNIITPSPTPKSYLNDDALSNSWPNIRETTTDLCVTEL</sequence>
<evidence type="ECO:0000313" key="4">
    <source>
        <dbReference type="RefSeq" id="XP_065657813.1"/>
    </source>
</evidence>
<feature type="compositionally biased region" description="Polar residues" evidence="1">
    <location>
        <begin position="83"/>
        <end position="106"/>
    </location>
</feature>
<gene>
    <name evidence="3 4 5 6" type="primary">LOC105846755</name>
</gene>
<dbReference type="Proteomes" id="UP001652625">
    <property type="component" value="Chromosome 07"/>
</dbReference>
<dbReference type="RefSeq" id="XP_065657814.1">
    <property type="nucleotide sequence ID" value="XM_065801742.1"/>
</dbReference>
<keyword evidence="2" id="KW-1185">Reference proteome</keyword>
<evidence type="ECO:0000313" key="3">
    <source>
        <dbReference type="RefSeq" id="XP_065657812.1"/>
    </source>
</evidence>
<dbReference type="GeneID" id="105846755"/>
<proteinExistence type="predicted"/>
<protein>
    <submittedName>
        <fullName evidence="3 4">Uncharacterized protein LOC105846755</fullName>
    </submittedName>
</protein>
<name>A0ABM4C872_HYDVU</name>
<feature type="compositionally biased region" description="Polar residues" evidence="1">
    <location>
        <begin position="224"/>
        <end position="235"/>
    </location>
</feature>
<dbReference type="RefSeq" id="XP_065657813.1">
    <property type="nucleotide sequence ID" value="XM_065801741.1"/>
</dbReference>
<accession>A0ABM4C872</accession>
<evidence type="ECO:0000313" key="6">
    <source>
        <dbReference type="RefSeq" id="XP_065657815.1"/>
    </source>
</evidence>
<feature type="region of interest" description="Disordered" evidence="1">
    <location>
        <begin position="42"/>
        <end position="135"/>
    </location>
</feature>
<organism evidence="2 6">
    <name type="scientific">Hydra vulgaris</name>
    <name type="common">Hydra</name>
    <name type="synonym">Hydra attenuata</name>
    <dbReference type="NCBI Taxonomy" id="6087"/>
    <lineage>
        <taxon>Eukaryota</taxon>
        <taxon>Metazoa</taxon>
        <taxon>Cnidaria</taxon>
        <taxon>Hydrozoa</taxon>
        <taxon>Hydroidolina</taxon>
        <taxon>Anthoathecata</taxon>
        <taxon>Aplanulata</taxon>
        <taxon>Hydridae</taxon>
        <taxon>Hydra</taxon>
    </lineage>
</organism>
<feature type="compositionally biased region" description="Basic and acidic residues" evidence="1">
    <location>
        <begin position="59"/>
        <end position="68"/>
    </location>
</feature>
<dbReference type="RefSeq" id="XP_065657815.1">
    <property type="nucleotide sequence ID" value="XM_065801743.1"/>
</dbReference>
<evidence type="ECO:0000256" key="1">
    <source>
        <dbReference type="SAM" id="MobiDB-lite"/>
    </source>
</evidence>
<feature type="compositionally biased region" description="Low complexity" evidence="1">
    <location>
        <begin position="70"/>
        <end position="82"/>
    </location>
</feature>
<feature type="compositionally biased region" description="Polar residues" evidence="1">
    <location>
        <begin position="243"/>
        <end position="262"/>
    </location>
</feature>
<feature type="region of interest" description="Disordered" evidence="1">
    <location>
        <begin position="220"/>
        <end position="265"/>
    </location>
</feature>
<reference evidence="3 4" key="1">
    <citation type="submission" date="2025-05" db="UniProtKB">
        <authorList>
            <consortium name="RefSeq"/>
        </authorList>
    </citation>
    <scope>IDENTIFICATION</scope>
</reference>